<gene>
    <name evidence="2" type="ORF">SAMN02583745_01770</name>
</gene>
<keyword evidence="3" id="KW-1185">Reference proteome</keyword>
<proteinExistence type="predicted"/>
<feature type="chain" id="PRO_5017448620" evidence="1">
    <location>
        <begin position="20"/>
        <end position="231"/>
    </location>
</feature>
<dbReference type="EMBL" id="FOHV01000012">
    <property type="protein sequence ID" value="SET23963.1"/>
    <property type="molecule type" value="Genomic_DNA"/>
</dbReference>
<feature type="signal peptide" evidence="1">
    <location>
        <begin position="1"/>
        <end position="19"/>
    </location>
</feature>
<organism evidence="2 3">
    <name type="scientific">Thorsellia anophelis DSM 18579</name>
    <dbReference type="NCBI Taxonomy" id="1123402"/>
    <lineage>
        <taxon>Bacteria</taxon>
        <taxon>Pseudomonadati</taxon>
        <taxon>Pseudomonadota</taxon>
        <taxon>Gammaproteobacteria</taxon>
        <taxon>Enterobacterales</taxon>
        <taxon>Thorselliaceae</taxon>
        <taxon>Thorsellia</taxon>
    </lineage>
</organism>
<dbReference type="Proteomes" id="UP000242642">
    <property type="component" value="Unassembled WGS sequence"/>
</dbReference>
<sequence length="231" mass="26085">MIKRISVVTLGLISLSASAQWEMIPQNNGLTIMNNDINTKVYITCNYTEGPSISNGEFNYPIVAINGVEHSLSNLAKPWKLLSQAKPSDTLKFGSYVVKADNLPEIMSKLDYDKSCLGEVIEESNQTLWSQPNQETIKAVFQTGEFQIWCPMVKESGPSITINGQWPENVNISGIDYNTFEQWQNIERLYKALTSVSKNDFIVVNHVDFIETTGLSVIMKNWYNWDECNGL</sequence>
<protein>
    <submittedName>
        <fullName evidence="2">Uncharacterized protein</fullName>
    </submittedName>
</protein>
<dbReference type="RefSeq" id="WP_093319846.1">
    <property type="nucleotide sequence ID" value="NZ_FOHV01000012.1"/>
</dbReference>
<evidence type="ECO:0000256" key="1">
    <source>
        <dbReference type="SAM" id="SignalP"/>
    </source>
</evidence>
<dbReference type="AlphaFoldDB" id="A0A1I0CW30"/>
<evidence type="ECO:0000313" key="2">
    <source>
        <dbReference type="EMBL" id="SET23963.1"/>
    </source>
</evidence>
<keyword evidence="1" id="KW-0732">Signal</keyword>
<evidence type="ECO:0000313" key="3">
    <source>
        <dbReference type="Proteomes" id="UP000242642"/>
    </source>
</evidence>
<reference evidence="3" key="1">
    <citation type="submission" date="2016-10" db="EMBL/GenBank/DDBJ databases">
        <authorList>
            <person name="Varghese N."/>
            <person name="Submissions S."/>
        </authorList>
    </citation>
    <scope>NUCLEOTIDE SEQUENCE [LARGE SCALE GENOMIC DNA]</scope>
    <source>
        <strain evidence="3">DSM 18579</strain>
    </source>
</reference>
<dbReference type="OrthoDB" id="9809583at2"/>
<name>A0A1I0CW30_9GAMM</name>
<accession>A0A1I0CW30</accession>